<sequence length="162" mass="19004">MTNIFVSFLFRAVASLGRVDSSDFKRLVWSRRARQRLVEEGKVANVSLDVSCILVTILESRLIAILTRLSLFKRYRIHGSLQFQYNLLNIEFSFLPQVAFLSFEYFLRFSYSCCYSVLFLCLVFVQVSLLSLFFFSVLFDFLQLLYHSKFPGFLWFSCVTSE</sequence>
<feature type="transmembrane region" description="Helical" evidence="1">
    <location>
        <begin position="85"/>
        <end position="103"/>
    </location>
</feature>
<reference evidence="2" key="1">
    <citation type="submission" date="2021-05" db="EMBL/GenBank/DDBJ databases">
        <authorList>
            <person name="Alioto T."/>
            <person name="Alioto T."/>
            <person name="Gomez Garrido J."/>
        </authorList>
    </citation>
    <scope>NUCLEOTIDE SEQUENCE</scope>
</reference>
<feature type="transmembrane region" description="Helical" evidence="1">
    <location>
        <begin position="115"/>
        <end position="139"/>
    </location>
</feature>
<dbReference type="EMBL" id="HBUF01538952">
    <property type="protein sequence ID" value="CAG6754298.1"/>
    <property type="molecule type" value="Transcribed_RNA"/>
</dbReference>
<proteinExistence type="predicted"/>
<dbReference type="AlphaFoldDB" id="A0A8D8ZUS1"/>
<keyword evidence="1" id="KW-1133">Transmembrane helix</keyword>
<protein>
    <submittedName>
        <fullName evidence="2">Uncharacterized protein</fullName>
    </submittedName>
</protein>
<evidence type="ECO:0000313" key="2">
    <source>
        <dbReference type="EMBL" id="CAG6754298.1"/>
    </source>
</evidence>
<keyword evidence="1" id="KW-0812">Transmembrane</keyword>
<accession>A0A8D8ZUS1</accession>
<organism evidence="2">
    <name type="scientific">Cacopsylla melanoneura</name>
    <dbReference type="NCBI Taxonomy" id="428564"/>
    <lineage>
        <taxon>Eukaryota</taxon>
        <taxon>Metazoa</taxon>
        <taxon>Ecdysozoa</taxon>
        <taxon>Arthropoda</taxon>
        <taxon>Hexapoda</taxon>
        <taxon>Insecta</taxon>
        <taxon>Pterygota</taxon>
        <taxon>Neoptera</taxon>
        <taxon>Paraneoptera</taxon>
        <taxon>Hemiptera</taxon>
        <taxon>Sternorrhyncha</taxon>
        <taxon>Psylloidea</taxon>
        <taxon>Psyllidae</taxon>
        <taxon>Psyllinae</taxon>
        <taxon>Cacopsylla</taxon>
    </lineage>
</organism>
<feature type="transmembrane region" description="Helical" evidence="1">
    <location>
        <begin position="45"/>
        <end position="64"/>
    </location>
</feature>
<dbReference type="EMBL" id="HBUF01538951">
    <property type="protein sequence ID" value="CAG6754292.1"/>
    <property type="molecule type" value="Transcribed_RNA"/>
</dbReference>
<keyword evidence="1" id="KW-0472">Membrane</keyword>
<name>A0A8D8ZUS1_9HEMI</name>
<evidence type="ECO:0000256" key="1">
    <source>
        <dbReference type="SAM" id="Phobius"/>
    </source>
</evidence>